<dbReference type="InterPro" id="IPR008395">
    <property type="entry name" value="Agenet-like_dom"/>
</dbReference>
<accession>A0A8T0RUF8</accession>
<comment type="subcellular location">
    <subcellularLocation>
        <location evidence="1">Nucleus</location>
    </subcellularLocation>
</comment>
<evidence type="ECO:0000256" key="2">
    <source>
        <dbReference type="ARBA" id="ARBA00023242"/>
    </source>
</evidence>
<dbReference type="Proteomes" id="UP000823388">
    <property type="component" value="Chromosome 5N"/>
</dbReference>
<dbReference type="PANTHER" id="PTHR33432">
    <property type="entry name" value="PROTEIN EMSY-LIKE 4"/>
    <property type="match status" value="1"/>
</dbReference>
<organism evidence="5 6">
    <name type="scientific">Panicum virgatum</name>
    <name type="common">Blackwell switchgrass</name>
    <dbReference type="NCBI Taxonomy" id="38727"/>
    <lineage>
        <taxon>Eukaryota</taxon>
        <taxon>Viridiplantae</taxon>
        <taxon>Streptophyta</taxon>
        <taxon>Embryophyta</taxon>
        <taxon>Tracheophyta</taxon>
        <taxon>Spermatophyta</taxon>
        <taxon>Magnoliopsida</taxon>
        <taxon>Liliopsida</taxon>
        <taxon>Poales</taxon>
        <taxon>Poaceae</taxon>
        <taxon>PACMAD clade</taxon>
        <taxon>Panicoideae</taxon>
        <taxon>Panicodae</taxon>
        <taxon>Paniceae</taxon>
        <taxon>Panicinae</taxon>
        <taxon>Panicum</taxon>
        <taxon>Panicum sect. Hiantes</taxon>
    </lineage>
</organism>
<evidence type="ECO:0000256" key="1">
    <source>
        <dbReference type="ARBA" id="ARBA00004123"/>
    </source>
</evidence>
<name>A0A8T0RUF8_PANVG</name>
<evidence type="ECO:0000313" key="5">
    <source>
        <dbReference type="EMBL" id="KAG2590041.1"/>
    </source>
</evidence>
<evidence type="ECO:0000256" key="3">
    <source>
        <dbReference type="SAM" id="MobiDB-lite"/>
    </source>
</evidence>
<dbReference type="InterPro" id="IPR014002">
    <property type="entry name" value="Agenet_dom_plant"/>
</dbReference>
<gene>
    <name evidence="5" type="ORF">PVAP13_5NG312700</name>
</gene>
<sequence>MRIRKGSQVEVWTQEAGSPVGAWRVGEVTWGNGHSYTLRWHDGGGEVSGRISRKSVRPRPPPAPVPRDLDAGDMVEVFDDDDCLWKCAEVRGPAVGGDRRFDVKIVGAAKVLTVPPQRLRMRQVLRDDDVWVALHKDNQIAVPSTMPFHANGGSVGMGTGRGKGCYKPMLPGSTPLLQKRTFGLLGSKTIANGKRFEGTTKRLCAKEEPRYEAEVIVPNVCLNKQVDMSSEDCDVLRAGSNSVDDKQQQHHHHEDKVDSEAESDSESDSSSDDSSSSSSNSDSRTRSMEEAGEDCKAAHASRPCNDQKASQLQPSEKEYCDSNIAESRGIIKRESETTLNDQKATVQEHIHHLELEAYSNLMKAFHACGNALSWEKVELLSDLRTHLHITNDEHLQVLNVILNRKRRRFAGSQF</sequence>
<keyword evidence="2" id="KW-0539">Nucleus</keyword>
<feature type="compositionally biased region" description="Basic and acidic residues" evidence="3">
    <location>
        <begin position="243"/>
        <end position="259"/>
    </location>
</feature>
<reference evidence="5" key="1">
    <citation type="submission" date="2020-05" db="EMBL/GenBank/DDBJ databases">
        <title>WGS assembly of Panicum virgatum.</title>
        <authorList>
            <person name="Lovell J.T."/>
            <person name="Jenkins J."/>
            <person name="Shu S."/>
            <person name="Juenger T.E."/>
            <person name="Schmutz J."/>
        </authorList>
    </citation>
    <scope>NUCLEOTIDE SEQUENCE</scope>
    <source>
        <strain evidence="5">AP13</strain>
    </source>
</reference>
<dbReference type="AlphaFoldDB" id="A0A8T0RUF8"/>
<dbReference type="PANTHER" id="PTHR33432:SF35">
    <property type="entry name" value="OS01G0611200 PROTEIN"/>
    <property type="match status" value="1"/>
</dbReference>
<evidence type="ECO:0000313" key="6">
    <source>
        <dbReference type="Proteomes" id="UP000823388"/>
    </source>
</evidence>
<feature type="compositionally biased region" description="Basic and acidic residues" evidence="3">
    <location>
        <begin position="283"/>
        <end position="297"/>
    </location>
</feature>
<dbReference type="SUPFAM" id="SSF158639">
    <property type="entry name" value="ENT-like"/>
    <property type="match status" value="1"/>
</dbReference>
<dbReference type="SMART" id="SM01191">
    <property type="entry name" value="ENT"/>
    <property type="match status" value="1"/>
</dbReference>
<dbReference type="GO" id="GO:0050832">
    <property type="term" value="P:defense response to fungus"/>
    <property type="evidence" value="ECO:0007669"/>
    <property type="project" value="InterPro"/>
</dbReference>
<dbReference type="Pfam" id="PF03735">
    <property type="entry name" value="ENT"/>
    <property type="match status" value="1"/>
</dbReference>
<dbReference type="PROSITE" id="PS51138">
    <property type="entry name" value="ENT"/>
    <property type="match status" value="1"/>
</dbReference>
<feature type="domain" description="ENT" evidence="4">
    <location>
        <begin position="346"/>
        <end position="414"/>
    </location>
</feature>
<evidence type="ECO:0000259" key="4">
    <source>
        <dbReference type="PROSITE" id="PS51138"/>
    </source>
</evidence>
<comment type="caution">
    <text evidence="5">The sequence shown here is derived from an EMBL/GenBank/DDBJ whole genome shotgun (WGS) entry which is preliminary data.</text>
</comment>
<protein>
    <recommendedName>
        <fullName evidence="4">ENT domain-containing protein</fullName>
    </recommendedName>
</protein>
<dbReference type="SMART" id="SM00743">
    <property type="entry name" value="Agenet"/>
    <property type="match status" value="2"/>
</dbReference>
<feature type="compositionally biased region" description="Acidic residues" evidence="3">
    <location>
        <begin position="260"/>
        <end position="271"/>
    </location>
</feature>
<keyword evidence="6" id="KW-1185">Reference proteome</keyword>
<dbReference type="EMBL" id="CM029046">
    <property type="protein sequence ID" value="KAG2590041.1"/>
    <property type="molecule type" value="Genomic_DNA"/>
</dbReference>
<dbReference type="InterPro" id="IPR033485">
    <property type="entry name" value="EMSY-LIKE_plant"/>
</dbReference>
<feature type="compositionally biased region" description="Low complexity" evidence="3">
    <location>
        <begin position="272"/>
        <end position="282"/>
    </location>
</feature>
<dbReference type="GO" id="GO:0005634">
    <property type="term" value="C:nucleus"/>
    <property type="evidence" value="ECO:0007669"/>
    <property type="project" value="UniProtKB-SubCell"/>
</dbReference>
<dbReference type="Pfam" id="PF05641">
    <property type="entry name" value="Agenet"/>
    <property type="match status" value="1"/>
</dbReference>
<dbReference type="Gene3D" id="1.10.1240.40">
    <property type="entry name" value="ENT domain"/>
    <property type="match status" value="1"/>
</dbReference>
<feature type="region of interest" description="Disordered" evidence="3">
    <location>
        <begin position="241"/>
        <end position="314"/>
    </location>
</feature>
<dbReference type="OrthoDB" id="663550at2759"/>
<dbReference type="InterPro" id="IPR005491">
    <property type="entry name" value="ENT_dom"/>
</dbReference>
<proteinExistence type="predicted"/>
<dbReference type="InterPro" id="IPR036142">
    <property type="entry name" value="ENT_dom-like_sf"/>
</dbReference>
<feature type="region of interest" description="Disordered" evidence="3">
    <location>
        <begin position="47"/>
        <end position="70"/>
    </location>
</feature>